<evidence type="ECO:0000313" key="2">
    <source>
        <dbReference type="Proteomes" id="UP000189670"/>
    </source>
</evidence>
<evidence type="ECO:0000313" key="1">
    <source>
        <dbReference type="EMBL" id="ETR70913.1"/>
    </source>
</evidence>
<sequence length="325" mass="36186">MLKENVILEAEKLDEWLDTYQMNNGMLTVVLDACHSGSFLPPLNAQGGQKRIVISSAKAEENARLYNDGILSFSNHFFRYIFNSENVYSAFDKAAAIIKKMPYSQTPQLDDNENGSLAKITFIGNDLVQSISKGPEILSISEPQTISLTTSATIKTIIRSNKIISSVIASIYPPETIFSEDSIKIPSFELIKVSDQPDDSNAAIYTGNYNSFNVQGVYHLSIYATDKDSFTSMPKTTSVVVKNAISNRAIILGSFYDNEWPVTEKNISLAYNTLLSQLYSDKNIDLLSPHAIESIEYAPLSPSMKSLINVFENIPVEKQKILFYI</sequence>
<dbReference type="AlphaFoldDB" id="A0A1V1P813"/>
<organism evidence="1 2">
    <name type="scientific">Candidatus Magnetoglobus multicellularis str. Araruama</name>
    <dbReference type="NCBI Taxonomy" id="890399"/>
    <lineage>
        <taxon>Bacteria</taxon>
        <taxon>Pseudomonadati</taxon>
        <taxon>Thermodesulfobacteriota</taxon>
        <taxon>Desulfobacteria</taxon>
        <taxon>Desulfobacterales</taxon>
        <taxon>Desulfobacteraceae</taxon>
        <taxon>Candidatus Magnetoglobus</taxon>
    </lineage>
</organism>
<name>A0A1V1P813_9BACT</name>
<accession>A0A1V1P813</accession>
<dbReference type="Gene3D" id="3.40.50.1460">
    <property type="match status" value="1"/>
</dbReference>
<gene>
    <name evidence="1" type="ORF">OMM_02890</name>
</gene>
<reference evidence="2" key="1">
    <citation type="submission" date="2012-11" db="EMBL/GenBank/DDBJ databases">
        <authorList>
            <person name="Lucero-Rivera Y.E."/>
            <person name="Tovar-Ramirez D."/>
        </authorList>
    </citation>
    <scope>NUCLEOTIDE SEQUENCE [LARGE SCALE GENOMIC DNA]</scope>
    <source>
        <strain evidence="2">Araruama</strain>
    </source>
</reference>
<proteinExistence type="predicted"/>
<dbReference type="Proteomes" id="UP000189670">
    <property type="component" value="Unassembled WGS sequence"/>
</dbReference>
<comment type="caution">
    <text evidence="1">The sequence shown here is derived from an EMBL/GenBank/DDBJ whole genome shotgun (WGS) entry which is preliminary data.</text>
</comment>
<protein>
    <submittedName>
        <fullName evidence="1">Uncharacterized protein</fullName>
    </submittedName>
</protein>
<dbReference type="EMBL" id="ATBP01000349">
    <property type="protein sequence ID" value="ETR70913.1"/>
    <property type="molecule type" value="Genomic_DNA"/>
</dbReference>